<dbReference type="PROSITE" id="PS51186">
    <property type="entry name" value="GNAT"/>
    <property type="match status" value="1"/>
</dbReference>
<keyword evidence="3" id="KW-1185">Reference proteome</keyword>
<proteinExistence type="predicted"/>
<dbReference type="InterPro" id="IPR000182">
    <property type="entry name" value="GNAT_dom"/>
</dbReference>
<organism evidence="2 3">
    <name type="scientific">Luteococcus japonicus LSP_Lj1</name>
    <dbReference type="NCBI Taxonomy" id="1255658"/>
    <lineage>
        <taxon>Bacteria</taxon>
        <taxon>Bacillati</taxon>
        <taxon>Actinomycetota</taxon>
        <taxon>Actinomycetes</taxon>
        <taxon>Propionibacteriales</taxon>
        <taxon>Propionibacteriaceae</taxon>
        <taxon>Luteococcus</taxon>
    </lineage>
</organism>
<evidence type="ECO:0000313" key="2">
    <source>
        <dbReference type="EMBL" id="SJN18909.1"/>
    </source>
</evidence>
<dbReference type="GO" id="GO:0016747">
    <property type="term" value="F:acyltransferase activity, transferring groups other than amino-acyl groups"/>
    <property type="evidence" value="ECO:0007669"/>
    <property type="project" value="InterPro"/>
</dbReference>
<dbReference type="InterPro" id="IPR016181">
    <property type="entry name" value="Acyl_CoA_acyltransferase"/>
</dbReference>
<dbReference type="CDD" id="cd04301">
    <property type="entry name" value="NAT_SF"/>
    <property type="match status" value="1"/>
</dbReference>
<dbReference type="SUPFAM" id="SSF55729">
    <property type="entry name" value="Acyl-CoA N-acyltransferases (Nat)"/>
    <property type="match status" value="1"/>
</dbReference>
<dbReference type="OrthoDB" id="3729649at2"/>
<feature type="domain" description="N-acetyltransferase" evidence="1">
    <location>
        <begin position="1"/>
        <end position="161"/>
    </location>
</feature>
<gene>
    <name evidence="2" type="ORF">FM114_01700</name>
</gene>
<sequence length="228" mass="25197">MDMETRNRTLYREILAPTFPPDELVTEKDFVAQLTDGSLLMHVETGPDGQPVALAVAERFPGDVLLLSWLAVHPQARAGGLGRRILTHALDRWQAELEPRMVLGEVEHPLSIPAHEDHGDPTARLRFYRRFGVRALPVAHVQPSLRPEGRPVENLMLCVFRDHGLPPGDEVEAAPVRRFLADYLDALPTRRDALLSSIRTDLLPTIALDAAVDQLPNQPASPSQSLGG</sequence>
<name>A0A1R4IGP2_9ACTN</name>
<evidence type="ECO:0000313" key="3">
    <source>
        <dbReference type="Proteomes" id="UP000188342"/>
    </source>
</evidence>
<accession>A0A1R4IGP2</accession>
<dbReference type="STRING" id="1255658.FM114_01700"/>
<dbReference type="Gene3D" id="3.40.630.30">
    <property type="match status" value="1"/>
</dbReference>
<dbReference type="Proteomes" id="UP000188342">
    <property type="component" value="Unassembled WGS sequence"/>
</dbReference>
<dbReference type="EMBL" id="FUKQ01000007">
    <property type="protein sequence ID" value="SJN18909.1"/>
    <property type="molecule type" value="Genomic_DNA"/>
</dbReference>
<dbReference type="RefSeq" id="WP_094763471.1">
    <property type="nucleotide sequence ID" value="NZ_FUKQ01000007.1"/>
</dbReference>
<protein>
    <recommendedName>
        <fullName evidence="1">N-acetyltransferase domain-containing protein</fullName>
    </recommendedName>
</protein>
<evidence type="ECO:0000259" key="1">
    <source>
        <dbReference type="PROSITE" id="PS51186"/>
    </source>
</evidence>
<dbReference type="Pfam" id="PF13508">
    <property type="entry name" value="Acetyltransf_7"/>
    <property type="match status" value="1"/>
</dbReference>
<dbReference type="AlphaFoldDB" id="A0A1R4IGP2"/>
<reference evidence="2 3" key="1">
    <citation type="submission" date="2017-02" db="EMBL/GenBank/DDBJ databases">
        <authorList>
            <person name="Peterson S.W."/>
        </authorList>
    </citation>
    <scope>NUCLEOTIDE SEQUENCE [LARGE SCALE GENOMIC DNA]</scope>
    <source>
        <strain evidence="2 3">LSP_Lj1</strain>
    </source>
</reference>